<dbReference type="RefSeq" id="XP_013266301.1">
    <property type="nucleotide sequence ID" value="XM_013410847.1"/>
</dbReference>
<sequence length="239" mass="25678">MAPPRKALIAVTSAHAPLYPEGRETGMFVTEALHPYNVFVKAGFEVDLVSETGSYQADWLSQQKDWLEGEDRKTWEDPQSPFRQKIDAHLKPSDIDPSKYGIFFASAGHASLIDYPDAKGLQSIASKMYTDGSIISAVCHGGAIFPGIIDPKTGKSIISGKKVTGFTTKGEEEEGVLDTIQSWNRPTIEKTAADCGATYISPPGPWDSFTQTDGLVVTGANPASAHATAEAAVKAFDQL</sequence>
<name>A0A072PV39_9EURO</name>
<dbReference type="HOGENOM" id="CLU_070319_1_0_1"/>
<reference evidence="6 7" key="1">
    <citation type="submission" date="2013-03" db="EMBL/GenBank/DDBJ databases">
        <title>The Genome Sequence of Exophiala aquamarina CBS 119918.</title>
        <authorList>
            <consortium name="The Broad Institute Genomics Platform"/>
            <person name="Cuomo C."/>
            <person name="de Hoog S."/>
            <person name="Gorbushina A."/>
            <person name="Walker B."/>
            <person name="Young S.K."/>
            <person name="Zeng Q."/>
            <person name="Gargeya S."/>
            <person name="Fitzgerald M."/>
            <person name="Haas B."/>
            <person name="Abouelleil A."/>
            <person name="Allen A.W."/>
            <person name="Alvarado L."/>
            <person name="Arachchi H.M."/>
            <person name="Berlin A.M."/>
            <person name="Chapman S.B."/>
            <person name="Gainer-Dewar J."/>
            <person name="Goldberg J."/>
            <person name="Griggs A."/>
            <person name="Gujja S."/>
            <person name="Hansen M."/>
            <person name="Howarth C."/>
            <person name="Imamovic A."/>
            <person name="Ireland A."/>
            <person name="Larimer J."/>
            <person name="McCowan C."/>
            <person name="Murphy C."/>
            <person name="Pearson M."/>
            <person name="Poon T.W."/>
            <person name="Priest M."/>
            <person name="Roberts A."/>
            <person name="Saif S."/>
            <person name="Shea T."/>
            <person name="Sisk P."/>
            <person name="Sykes S."/>
            <person name="Wortman J."/>
            <person name="Nusbaum C."/>
            <person name="Birren B."/>
        </authorList>
    </citation>
    <scope>NUCLEOTIDE SEQUENCE [LARGE SCALE GENOMIC DNA]</scope>
    <source>
        <strain evidence="6 7">CBS 119918</strain>
    </source>
</reference>
<evidence type="ECO:0000256" key="1">
    <source>
        <dbReference type="ARBA" id="ARBA00013134"/>
    </source>
</evidence>
<dbReference type="EMBL" id="AMGV01000001">
    <property type="protein sequence ID" value="KEF63711.1"/>
    <property type="molecule type" value="Genomic_DNA"/>
</dbReference>
<dbReference type="STRING" id="1182545.A0A072PV39"/>
<evidence type="ECO:0000313" key="7">
    <source>
        <dbReference type="Proteomes" id="UP000027920"/>
    </source>
</evidence>
<dbReference type="FunFam" id="3.40.50.880:FF:000051">
    <property type="entry name" value="Glutathione-independent glyoxalase HSP31"/>
    <property type="match status" value="1"/>
</dbReference>
<keyword evidence="2" id="KW-0346">Stress response</keyword>
<evidence type="ECO:0000256" key="3">
    <source>
        <dbReference type="ARBA" id="ARBA00023239"/>
    </source>
</evidence>
<dbReference type="Proteomes" id="UP000027920">
    <property type="component" value="Unassembled WGS sequence"/>
</dbReference>
<dbReference type="SUPFAM" id="SSF52317">
    <property type="entry name" value="Class I glutamine amidotransferase-like"/>
    <property type="match status" value="1"/>
</dbReference>
<comment type="caution">
    <text evidence="6">The sequence shown here is derived from an EMBL/GenBank/DDBJ whole genome shotgun (WGS) entry which is preliminary data.</text>
</comment>
<comment type="similarity">
    <text evidence="4">Belongs to the peptidase C56 family. HSP31-like subfamily.</text>
</comment>
<evidence type="ECO:0000256" key="2">
    <source>
        <dbReference type="ARBA" id="ARBA00023016"/>
    </source>
</evidence>
<evidence type="ECO:0000256" key="5">
    <source>
        <dbReference type="ARBA" id="ARBA00048082"/>
    </source>
</evidence>
<evidence type="ECO:0000313" key="6">
    <source>
        <dbReference type="EMBL" id="KEF63711.1"/>
    </source>
</evidence>
<keyword evidence="7" id="KW-1185">Reference proteome</keyword>
<dbReference type="GO" id="GO:0019172">
    <property type="term" value="F:glyoxalase III activity"/>
    <property type="evidence" value="ECO:0007669"/>
    <property type="project" value="UniProtKB-EC"/>
</dbReference>
<dbReference type="VEuPathDB" id="FungiDB:A1O9_01689"/>
<protein>
    <recommendedName>
        <fullName evidence="1">D-lactate dehydratase</fullName>
        <ecNumber evidence="1">4.2.1.130</ecNumber>
    </recommendedName>
</protein>
<dbReference type="InterPro" id="IPR050325">
    <property type="entry name" value="Prot/Nucl_acid_deglycase"/>
</dbReference>
<comment type="catalytic activity">
    <reaction evidence="5">
        <text>methylglyoxal + H2O = (R)-lactate + H(+)</text>
        <dbReference type="Rhea" id="RHEA:27754"/>
        <dbReference type="ChEBI" id="CHEBI:15377"/>
        <dbReference type="ChEBI" id="CHEBI:15378"/>
        <dbReference type="ChEBI" id="CHEBI:16004"/>
        <dbReference type="ChEBI" id="CHEBI:17158"/>
        <dbReference type="EC" id="4.2.1.130"/>
    </reaction>
</comment>
<organism evidence="6 7">
    <name type="scientific">Exophiala aquamarina CBS 119918</name>
    <dbReference type="NCBI Taxonomy" id="1182545"/>
    <lineage>
        <taxon>Eukaryota</taxon>
        <taxon>Fungi</taxon>
        <taxon>Dikarya</taxon>
        <taxon>Ascomycota</taxon>
        <taxon>Pezizomycotina</taxon>
        <taxon>Eurotiomycetes</taxon>
        <taxon>Chaetothyriomycetidae</taxon>
        <taxon>Chaetothyriales</taxon>
        <taxon>Herpotrichiellaceae</taxon>
        <taxon>Exophiala</taxon>
    </lineage>
</organism>
<dbReference type="EC" id="4.2.1.130" evidence="1"/>
<dbReference type="PANTHER" id="PTHR48094">
    <property type="entry name" value="PROTEIN/NUCLEIC ACID DEGLYCASE DJ-1-RELATED"/>
    <property type="match status" value="1"/>
</dbReference>
<accession>A0A072PV39</accession>
<dbReference type="AlphaFoldDB" id="A0A072PV39"/>
<dbReference type="GeneID" id="25276635"/>
<evidence type="ECO:0000256" key="4">
    <source>
        <dbReference type="ARBA" id="ARBA00038493"/>
    </source>
</evidence>
<dbReference type="Gene3D" id="3.40.50.880">
    <property type="match status" value="1"/>
</dbReference>
<keyword evidence="3" id="KW-0456">Lyase</keyword>
<proteinExistence type="inferred from homology"/>
<dbReference type="OrthoDB" id="543156at2759"/>
<dbReference type="GO" id="GO:0005737">
    <property type="term" value="C:cytoplasm"/>
    <property type="evidence" value="ECO:0007669"/>
    <property type="project" value="TreeGrafter"/>
</dbReference>
<gene>
    <name evidence="6" type="ORF">A1O9_01689</name>
</gene>
<dbReference type="InterPro" id="IPR029062">
    <property type="entry name" value="Class_I_gatase-like"/>
</dbReference>
<dbReference type="GO" id="GO:0019243">
    <property type="term" value="P:methylglyoxal catabolic process to D-lactate via S-lactoyl-glutathione"/>
    <property type="evidence" value="ECO:0007669"/>
    <property type="project" value="TreeGrafter"/>
</dbReference>
<dbReference type="PANTHER" id="PTHR48094:SF11">
    <property type="entry name" value="GLUTATHIONE-INDEPENDENT GLYOXALASE HSP31-RELATED"/>
    <property type="match status" value="1"/>
</dbReference>